<dbReference type="PANTHER" id="PTHR24394">
    <property type="entry name" value="ZINC FINGER PROTEIN"/>
    <property type="match status" value="1"/>
</dbReference>
<evidence type="ECO:0000256" key="1">
    <source>
        <dbReference type="ARBA" id="ARBA00004123"/>
    </source>
</evidence>
<proteinExistence type="predicted"/>
<feature type="domain" description="C2H2-type" evidence="9">
    <location>
        <begin position="667"/>
        <end position="694"/>
    </location>
</feature>
<keyword evidence="2" id="KW-0479">Metal-binding</keyword>
<dbReference type="InterPro" id="IPR036236">
    <property type="entry name" value="Znf_C2H2_sf"/>
</dbReference>
<accession>A0ABM1VRD5</accession>
<feature type="compositionally biased region" description="Acidic residues" evidence="8">
    <location>
        <begin position="530"/>
        <end position="539"/>
    </location>
</feature>
<feature type="domain" description="C2H2-type" evidence="9">
    <location>
        <begin position="695"/>
        <end position="722"/>
    </location>
</feature>
<feature type="domain" description="C2H2-type" evidence="9">
    <location>
        <begin position="340"/>
        <end position="367"/>
    </location>
</feature>
<evidence type="ECO:0000313" key="10">
    <source>
        <dbReference type="Proteomes" id="UP000694888"/>
    </source>
</evidence>
<dbReference type="Pfam" id="PF13894">
    <property type="entry name" value="zf-C2H2_4"/>
    <property type="match status" value="1"/>
</dbReference>
<feature type="domain" description="C2H2-type" evidence="9">
    <location>
        <begin position="424"/>
        <end position="451"/>
    </location>
</feature>
<feature type="region of interest" description="Disordered" evidence="8">
    <location>
        <begin position="529"/>
        <end position="552"/>
    </location>
</feature>
<evidence type="ECO:0000256" key="4">
    <source>
        <dbReference type="ARBA" id="ARBA00022771"/>
    </source>
</evidence>
<dbReference type="InterPro" id="IPR013087">
    <property type="entry name" value="Znf_C2H2_type"/>
</dbReference>
<dbReference type="Pfam" id="PF00096">
    <property type="entry name" value="zf-C2H2"/>
    <property type="match status" value="9"/>
</dbReference>
<dbReference type="Gene3D" id="3.30.160.60">
    <property type="entry name" value="Classic Zinc Finger"/>
    <property type="match status" value="13"/>
</dbReference>
<feature type="domain" description="C2H2-type" evidence="9">
    <location>
        <begin position="751"/>
        <end position="778"/>
    </location>
</feature>
<dbReference type="PROSITE" id="PS50157">
    <property type="entry name" value="ZINC_FINGER_C2H2_2"/>
    <property type="match status" value="13"/>
</dbReference>
<reference evidence="11" key="1">
    <citation type="submission" date="2025-08" db="UniProtKB">
        <authorList>
            <consortium name="RefSeq"/>
        </authorList>
    </citation>
    <scope>IDENTIFICATION</scope>
</reference>
<keyword evidence="3" id="KW-0677">Repeat</keyword>
<dbReference type="Pfam" id="PF12874">
    <property type="entry name" value="zf-met"/>
    <property type="match status" value="1"/>
</dbReference>
<feature type="domain" description="C2H2-type" evidence="9">
    <location>
        <begin position="611"/>
        <end position="638"/>
    </location>
</feature>
<evidence type="ECO:0000256" key="2">
    <source>
        <dbReference type="ARBA" id="ARBA00022723"/>
    </source>
</evidence>
<dbReference type="SMART" id="SM00355">
    <property type="entry name" value="ZnF_C2H2"/>
    <property type="match status" value="13"/>
</dbReference>
<keyword evidence="5" id="KW-0862">Zinc</keyword>
<feature type="domain" description="C2H2-type" evidence="9">
    <location>
        <begin position="583"/>
        <end position="610"/>
    </location>
</feature>
<gene>
    <name evidence="11" type="primary">LOC101862719</name>
</gene>
<evidence type="ECO:0000259" key="9">
    <source>
        <dbReference type="PROSITE" id="PS50157"/>
    </source>
</evidence>
<evidence type="ECO:0000256" key="8">
    <source>
        <dbReference type="SAM" id="MobiDB-lite"/>
    </source>
</evidence>
<dbReference type="PANTHER" id="PTHR24394:SF29">
    <property type="entry name" value="MYONEURIN"/>
    <property type="match status" value="1"/>
</dbReference>
<keyword evidence="6" id="KW-0539">Nucleus</keyword>
<protein>
    <submittedName>
        <fullName evidence="11">LOW QUALITY PROTEIN: zinc finger protein 678</fullName>
    </submittedName>
</protein>
<dbReference type="PROSITE" id="PS00028">
    <property type="entry name" value="ZINC_FINGER_C2H2_1"/>
    <property type="match status" value="13"/>
</dbReference>
<feature type="domain" description="C2H2-type" evidence="9">
    <location>
        <begin position="368"/>
        <end position="395"/>
    </location>
</feature>
<dbReference type="Proteomes" id="UP000694888">
    <property type="component" value="Unplaced"/>
</dbReference>
<sequence length="841" mass="94732">MYCAESNFGVNLGIDSIVVKGEPSSGTRSRSSTGTLCLCTNSFKREVVKHDIDLGRESESSMGVDEEQLSIKKEPSFEWSCDVKAKTNDKLNVESESSLTLRHSVVKVEPICTEEEDMKPVIKPECLTDICMVETEPLFGHFSDFHDEVKPKVENFVKEEVSEWEGPDFGEVGKTEGQVEDVEDTCAEPVFVEDHMSQAGGLQLQISNVRSLCMEQSTSPDTDVFASSSPTSTFSADPVTSSGSVVRAIWDHSESSRKRLNRSSKHESCSKSRMSCDSKQSMGQGSDFNLSCAVSFASCINSMEFSSTTPPKVCKEMGAGCQDLPRFLVKESRYSGEQPHKCNVCLEMFTELGNLQKHKRTHTRDRLFKCEVCCATFTCGRNLQTHKRTHTGEKPYKCEICGATFTQGSSLQHHKRTHTGEKPYECKVCGATFTKRSNLQSHRRTHTGEKPYKCEVCEARFTQSSHLQRHKRTHTGEKPYKKMSFTNPTLTLEEESPPLVFTTGPRAGSGSGSGVGTCSPQTTVLTLENMEQEEEEEDVSLTGRQSRQRPRSVKFQEGGFVHFTPDRFKPMEVSWPLFREKPYKCEVCEARFTQSSHLQRHKRTHTGEKPYKCEDCGVTFTQSSNLECHKRTHTGEKPYKCEVCGATFTFSSGLQSHKRTHSEEKPYKCEVCGSMFKCSISLQCHKRIHTGEKPYKCEVCGATFKCSSSFRNHKRIHTGEEPYKCEVCGATFTCNSSLRNHERIHTGEKPYKCEVCGATFTQSGNLQRHKRTHTGGKPYKYKCEVCGATFTFSDRLQRHREIHTRQKSDKSSPESRTIVSAISTEIGSKIQPDYKFYILDL</sequence>
<evidence type="ECO:0000256" key="6">
    <source>
        <dbReference type="ARBA" id="ARBA00023242"/>
    </source>
</evidence>
<evidence type="ECO:0000256" key="7">
    <source>
        <dbReference type="PROSITE-ProRule" id="PRU00042"/>
    </source>
</evidence>
<feature type="domain" description="C2H2-type" evidence="9">
    <location>
        <begin position="781"/>
        <end position="808"/>
    </location>
</feature>
<evidence type="ECO:0000256" key="3">
    <source>
        <dbReference type="ARBA" id="ARBA00022737"/>
    </source>
</evidence>
<comment type="subcellular location">
    <subcellularLocation>
        <location evidence="1">Nucleus</location>
    </subcellularLocation>
</comment>
<dbReference type="SUPFAM" id="SSF57667">
    <property type="entry name" value="beta-beta-alpha zinc fingers"/>
    <property type="match status" value="8"/>
</dbReference>
<feature type="domain" description="C2H2-type" evidence="9">
    <location>
        <begin position="639"/>
        <end position="666"/>
    </location>
</feature>
<feature type="domain" description="C2H2-type" evidence="9">
    <location>
        <begin position="396"/>
        <end position="423"/>
    </location>
</feature>
<name>A0ABM1VRD5_APLCA</name>
<feature type="region of interest" description="Disordered" evidence="8">
    <location>
        <begin position="256"/>
        <end position="278"/>
    </location>
</feature>
<evidence type="ECO:0000313" key="11">
    <source>
        <dbReference type="RefSeq" id="XP_035824977.1"/>
    </source>
</evidence>
<keyword evidence="10" id="KW-1185">Reference proteome</keyword>
<feature type="domain" description="C2H2-type" evidence="9">
    <location>
        <begin position="452"/>
        <end position="479"/>
    </location>
</feature>
<feature type="compositionally biased region" description="Basic and acidic residues" evidence="8">
    <location>
        <begin position="264"/>
        <end position="276"/>
    </location>
</feature>
<dbReference type="GeneID" id="101862719"/>
<keyword evidence="4 7" id="KW-0863">Zinc-finger</keyword>
<evidence type="ECO:0000256" key="5">
    <source>
        <dbReference type="ARBA" id="ARBA00022833"/>
    </source>
</evidence>
<dbReference type="RefSeq" id="XP_035824977.1">
    <property type="nucleotide sequence ID" value="XM_035969084.1"/>
</dbReference>
<organism evidence="10 11">
    <name type="scientific">Aplysia californica</name>
    <name type="common">California sea hare</name>
    <dbReference type="NCBI Taxonomy" id="6500"/>
    <lineage>
        <taxon>Eukaryota</taxon>
        <taxon>Metazoa</taxon>
        <taxon>Spiralia</taxon>
        <taxon>Lophotrochozoa</taxon>
        <taxon>Mollusca</taxon>
        <taxon>Gastropoda</taxon>
        <taxon>Heterobranchia</taxon>
        <taxon>Euthyneura</taxon>
        <taxon>Tectipleura</taxon>
        <taxon>Aplysiida</taxon>
        <taxon>Aplysioidea</taxon>
        <taxon>Aplysiidae</taxon>
        <taxon>Aplysia</taxon>
    </lineage>
</organism>
<feature type="domain" description="C2H2-type" evidence="9">
    <location>
        <begin position="723"/>
        <end position="750"/>
    </location>
</feature>